<accession>A0A511KAF1</accession>
<reference evidence="8 9" key="1">
    <citation type="submission" date="2019-07" db="EMBL/GenBank/DDBJ databases">
        <title>Rhodotorula toruloides NBRC10032 genome sequencing.</title>
        <authorList>
            <person name="Shida Y."/>
            <person name="Takaku H."/>
            <person name="Ogasawara W."/>
            <person name="Mori K."/>
        </authorList>
    </citation>
    <scope>NUCLEOTIDE SEQUENCE [LARGE SCALE GENOMIC DNA]</scope>
    <source>
        <strain evidence="8 9">NBRC10032</strain>
    </source>
</reference>
<comment type="caution">
    <text evidence="8">The sequence shown here is derived from an EMBL/GenBank/DDBJ whole genome shotgun (WGS) entry which is preliminary data.</text>
</comment>
<proteinExistence type="inferred from homology"/>
<dbReference type="Gene3D" id="3.30.720.10">
    <property type="entry name" value="Signal recognition particle alu RNA binding heterodimer, srp9/1"/>
    <property type="match status" value="1"/>
</dbReference>
<dbReference type="GO" id="GO:0030942">
    <property type="term" value="F:endoplasmic reticulum signal peptide binding"/>
    <property type="evidence" value="ECO:0007669"/>
    <property type="project" value="InterPro"/>
</dbReference>
<keyword evidence="5" id="KW-0733">Signal recognition particle</keyword>
<keyword evidence="3" id="KW-0963">Cytoplasm</keyword>
<evidence type="ECO:0000256" key="4">
    <source>
        <dbReference type="ARBA" id="ARBA00022884"/>
    </source>
</evidence>
<evidence type="ECO:0000313" key="9">
    <source>
        <dbReference type="Proteomes" id="UP000321518"/>
    </source>
</evidence>
<dbReference type="Pfam" id="PF02290">
    <property type="entry name" value="SRP14"/>
    <property type="match status" value="1"/>
</dbReference>
<evidence type="ECO:0000256" key="1">
    <source>
        <dbReference type="ARBA" id="ARBA00004496"/>
    </source>
</evidence>
<feature type="compositionally biased region" description="Basic residues" evidence="7">
    <location>
        <begin position="123"/>
        <end position="136"/>
    </location>
</feature>
<dbReference type="InterPro" id="IPR009018">
    <property type="entry name" value="Signal_recog_particle_SRP9/14"/>
</dbReference>
<dbReference type="AlphaFoldDB" id="A0A511KAF1"/>
<dbReference type="EMBL" id="BJWK01000002">
    <property type="protein sequence ID" value="GEM06975.1"/>
    <property type="molecule type" value="Genomic_DNA"/>
</dbReference>
<dbReference type="GO" id="GO:0008312">
    <property type="term" value="F:7S RNA binding"/>
    <property type="evidence" value="ECO:0007669"/>
    <property type="project" value="InterPro"/>
</dbReference>
<keyword evidence="4" id="KW-0694">RNA-binding</keyword>
<protein>
    <submittedName>
        <fullName evidence="8">Signal recognition particle, SRP14 subunit</fullName>
    </submittedName>
</protein>
<dbReference type="SUPFAM" id="SSF54762">
    <property type="entry name" value="Signal recognition particle alu RNA binding heterodimer, SRP9/14"/>
    <property type="match status" value="1"/>
</dbReference>
<dbReference type="Proteomes" id="UP000321518">
    <property type="component" value="Unassembled WGS sequence"/>
</dbReference>
<evidence type="ECO:0000256" key="2">
    <source>
        <dbReference type="ARBA" id="ARBA00010349"/>
    </source>
</evidence>
<evidence type="ECO:0000256" key="6">
    <source>
        <dbReference type="ARBA" id="ARBA00023274"/>
    </source>
</evidence>
<comment type="similarity">
    <text evidence="2">Belongs to the SRP14 family.</text>
</comment>
<sequence length="155" mass="17124">MRDPDAEREWPLLIRATDGNGKKDVKVKISTIVQPSSSDAFLTSYSDLLRTHFSSTLRPKRKKADLARQKALKLAKRRAAKAKVRGEEVDPSALAAAGSYTTGAGGGQFVLRLPKVVGPRRGNGVKKRRRALKRREKAVERYNASKARKRGADDV</sequence>
<keyword evidence="6" id="KW-0687">Ribonucleoprotein</keyword>
<evidence type="ECO:0000256" key="5">
    <source>
        <dbReference type="ARBA" id="ARBA00023135"/>
    </source>
</evidence>
<gene>
    <name evidence="8" type="ORF">Rt10032_c02g0992</name>
</gene>
<dbReference type="InterPro" id="IPR003210">
    <property type="entry name" value="Signal_recog_particle_SRP14"/>
</dbReference>
<dbReference type="OrthoDB" id="2527964at2759"/>
<feature type="region of interest" description="Disordered" evidence="7">
    <location>
        <begin position="118"/>
        <end position="155"/>
    </location>
</feature>
<dbReference type="GO" id="GO:0005786">
    <property type="term" value="C:signal recognition particle, endoplasmic reticulum targeting"/>
    <property type="evidence" value="ECO:0007669"/>
    <property type="project" value="UniProtKB-KW"/>
</dbReference>
<evidence type="ECO:0000313" key="8">
    <source>
        <dbReference type="EMBL" id="GEM06975.1"/>
    </source>
</evidence>
<name>A0A511KAF1_RHOTO</name>
<comment type="subcellular location">
    <subcellularLocation>
        <location evidence="1">Cytoplasm</location>
    </subcellularLocation>
</comment>
<organism evidence="8 9">
    <name type="scientific">Rhodotorula toruloides</name>
    <name type="common">Yeast</name>
    <name type="synonym">Rhodosporidium toruloides</name>
    <dbReference type="NCBI Taxonomy" id="5286"/>
    <lineage>
        <taxon>Eukaryota</taxon>
        <taxon>Fungi</taxon>
        <taxon>Dikarya</taxon>
        <taxon>Basidiomycota</taxon>
        <taxon>Pucciniomycotina</taxon>
        <taxon>Microbotryomycetes</taxon>
        <taxon>Sporidiobolales</taxon>
        <taxon>Sporidiobolaceae</taxon>
        <taxon>Rhodotorula</taxon>
    </lineage>
</organism>
<evidence type="ECO:0000256" key="7">
    <source>
        <dbReference type="SAM" id="MobiDB-lite"/>
    </source>
</evidence>
<dbReference type="GO" id="GO:0006614">
    <property type="term" value="P:SRP-dependent cotranslational protein targeting to membrane"/>
    <property type="evidence" value="ECO:0007669"/>
    <property type="project" value="InterPro"/>
</dbReference>
<evidence type="ECO:0000256" key="3">
    <source>
        <dbReference type="ARBA" id="ARBA00022490"/>
    </source>
</evidence>